<evidence type="ECO:0000259" key="3">
    <source>
        <dbReference type="Pfam" id="PF10145"/>
    </source>
</evidence>
<sequence length="1349" mass="143227">MSNLGDLVATATLDIAPFMTNTKNLKTYMRGLDSSLKAVEKSISGQGKSFTGLTSLYKQTGQSLTAYQALLTKQSEKYNQLKSNIGDINSATSSQKTALAGARAAMTETAAKVAELQGRYQALAREMAIQSSVFTKAGNAFQSFGGKLSSISSTTGKISSATRDMSLIIGAGMGYGITKATEFNNSMTSIQALLADTVPANKMNSVITKLGDNSKKWAVEYGLSTKSVNAGMQELVKAGYNANQVTASMPAILNASKASGEDFNTVMQATTSILSQYKLGAREAGRVTDSLTFVANKTKAGFKDMGDAMVYVGPVAKSLGMNVEQTASAIGLLSNAGIQGEKAGTALRGALTRLLKPSKQNANAMRELGFSAEEFKRGQIDLPGILDRIKQSTEGMTDAEKASLIAKAFGTEAQTAMNALVNEGSASLRNLTNETKNAAGYTKELAKAMNSTDAAKFEQAKAKLEVLAITIGQKLLPTIVPLVEDVADLASKFADLPEGVQESILKFGMFLAVISPISGAISKTTGLLGGLSTGFGKVLGALGKVGADKSAAAALEGVATSAGKTSTAVGLLSNPLGLMVGTTALLAGGMVLLADAQDRAREKADKFGTSLSGENTQKLNTFSNEVNNAKVAMVNFETGATTSSEKVKKAVTSMLDEIKKGASETNQKLEELAKKYGIDQSVVDKAKEKNNQIVKNSQAMADQINAIYDKHNGKIDELTTAENTIVESNMRELVAARVGLLGLSKDKERAIIKTFNGDVGSMTRAQLKEQASVLKSAMADEQKLYKSQKADLKRLLDNDLIKQGEYNSKMSALKTQHNATMQKLGEALVKVSQEQMAKSGGLVKYTEEARKVLAQYGMSFEDLAKKALKSTNALSNAASMVGTYTANMSEDARKATDQWNALVLDKKTGEVKTNAPEEVAKALLAENGWANMEFVLKNANIQSNARAQIADALIAQGQWDSTTPEQKELIFQNANGLQAIYESKSQLEIWNAMPEKVKNLLANDTDFSTKASVAQATLEKWNSLTPAQKELIATNNTSAGVTAALSMMMTVPETKNTNLTASDNTQGATGSAQSGINSVKQYGVPSIFANNATGGATSQAQAGINSVKQPFPAPINASDVTPGPVGEAKRNINSVQGKTVHINAVDNASGVISGIVGWMSRLMDKTVNIFTRHTSNEKGTNFHPGGLALVNDQKGSLYRELVTLPNGVSFIPEGRDVMLPLPRGSKVLRASLTKQLFPHYADGIGFNETNISTIAKRIGEVKETKGLIVNNDNSDIRSLLNQLIRIMTSQGTNSDLANALEIIKLLSARPIEVSVEAREKVIAEILAKPITEEQEKRQAILNAVEGLGW</sequence>
<dbReference type="NCBIfam" id="TIGR01760">
    <property type="entry name" value="tape_meas_TP901"/>
    <property type="match status" value="1"/>
</dbReference>
<dbReference type="Pfam" id="PF10145">
    <property type="entry name" value="PhageMin_Tail"/>
    <property type="match status" value="1"/>
</dbReference>
<dbReference type="InterPro" id="IPR010090">
    <property type="entry name" value="Phage_tape_meas"/>
</dbReference>
<feature type="domain" description="Phage tail tape measure protein" evidence="3">
    <location>
        <begin position="213"/>
        <end position="410"/>
    </location>
</feature>
<dbReference type="PANTHER" id="PTHR37813:SF1">
    <property type="entry name" value="FELS-2 PROPHAGE PROTEIN"/>
    <property type="match status" value="1"/>
</dbReference>
<organism evidence="4 5">
    <name type="scientific">Streptococcus uberis</name>
    <dbReference type="NCBI Taxonomy" id="1349"/>
    <lineage>
        <taxon>Bacteria</taxon>
        <taxon>Bacillati</taxon>
        <taxon>Bacillota</taxon>
        <taxon>Bacilli</taxon>
        <taxon>Lactobacillales</taxon>
        <taxon>Streptococcaceae</taxon>
        <taxon>Streptococcus</taxon>
    </lineage>
</organism>
<name>A0A6L6G9I9_STRUB</name>
<accession>A0A6L6G9I9</accession>
<protein>
    <submittedName>
        <fullName evidence="4">Phage tail tape measure protein</fullName>
    </submittedName>
</protein>
<feature type="coiled-coil region" evidence="2">
    <location>
        <begin position="64"/>
        <end position="126"/>
    </location>
</feature>
<evidence type="ECO:0000256" key="2">
    <source>
        <dbReference type="SAM" id="Coils"/>
    </source>
</evidence>
<dbReference type="PANTHER" id="PTHR37813">
    <property type="entry name" value="FELS-2 PROPHAGE PROTEIN"/>
    <property type="match status" value="1"/>
</dbReference>
<evidence type="ECO:0000256" key="1">
    <source>
        <dbReference type="ARBA" id="ARBA00022612"/>
    </source>
</evidence>
<keyword evidence="2" id="KW-0175">Coiled coil</keyword>
<reference evidence="4 5" key="1">
    <citation type="submission" date="2019-11" db="EMBL/GenBank/DDBJ databases">
        <title>Streptococcus uberis isolated from clinical mastitis cases on a southeastern Queensland dairy.</title>
        <authorList>
            <person name="Workentine M.L."/>
            <person name="Price R."/>
            <person name="Olchowy T."/>
        </authorList>
    </citation>
    <scope>NUCLEOTIDE SEQUENCE [LARGE SCALE GENOMIC DNA]</scope>
    <source>
        <strain evidence="4 5">OLC4459-A17</strain>
    </source>
</reference>
<evidence type="ECO:0000313" key="5">
    <source>
        <dbReference type="Proteomes" id="UP000483839"/>
    </source>
</evidence>
<dbReference type="Proteomes" id="UP000483839">
    <property type="component" value="Unassembled WGS sequence"/>
</dbReference>
<feature type="coiled-coil region" evidence="2">
    <location>
        <begin position="764"/>
        <end position="798"/>
    </location>
</feature>
<dbReference type="RefSeq" id="WP_154617537.1">
    <property type="nucleotide sequence ID" value="NZ_WLXE01000007.1"/>
</dbReference>
<gene>
    <name evidence="4" type="ORF">GKS16_05955</name>
</gene>
<keyword evidence="1" id="KW-1188">Viral release from host cell</keyword>
<dbReference type="EMBL" id="WLXI01000043">
    <property type="protein sequence ID" value="MTD01809.1"/>
    <property type="molecule type" value="Genomic_DNA"/>
</dbReference>
<comment type="caution">
    <text evidence="4">The sequence shown here is derived from an EMBL/GenBank/DDBJ whole genome shotgun (WGS) entry which is preliminary data.</text>
</comment>
<proteinExistence type="predicted"/>
<evidence type="ECO:0000313" key="4">
    <source>
        <dbReference type="EMBL" id="MTD01809.1"/>
    </source>
</evidence>